<evidence type="ECO:0000313" key="9">
    <source>
        <dbReference type="EMBL" id="HDL60291.1"/>
    </source>
</evidence>
<evidence type="ECO:0000259" key="8">
    <source>
        <dbReference type="PROSITE" id="PS50928"/>
    </source>
</evidence>
<feature type="transmembrane region" description="Helical" evidence="7">
    <location>
        <begin position="153"/>
        <end position="174"/>
    </location>
</feature>
<evidence type="ECO:0000256" key="4">
    <source>
        <dbReference type="ARBA" id="ARBA00022692"/>
    </source>
</evidence>
<protein>
    <submittedName>
        <fullName evidence="9">Carbohydrate ABC transporter permease</fullName>
    </submittedName>
</protein>
<dbReference type="SUPFAM" id="SSF161098">
    <property type="entry name" value="MetI-like"/>
    <property type="match status" value="1"/>
</dbReference>
<dbReference type="CDD" id="cd06261">
    <property type="entry name" value="TM_PBP2"/>
    <property type="match status" value="1"/>
</dbReference>
<evidence type="ECO:0000256" key="1">
    <source>
        <dbReference type="ARBA" id="ARBA00004651"/>
    </source>
</evidence>
<dbReference type="Proteomes" id="UP000886381">
    <property type="component" value="Unassembled WGS sequence"/>
</dbReference>
<sequence length="189" mass="21212">MIATYGGFIFAKINFKGKKLLFMIILSSLMIPFHVTLIPSFLILKSLKLTDTHLALILPALVNVFGLFLMRQAISTFPREILDQARIDGASEMDIFLKIIIPLAKSQMFVLAILTFVAQWNSFLWPLIVLNRSKLFTIQVGLATLQDQFLTDYGILMAGAFITSLPVILVFFLFSRYLTKGIFAGAIKS</sequence>
<proteinExistence type="inferred from homology"/>
<dbReference type="Gene3D" id="1.10.3720.10">
    <property type="entry name" value="MetI-like"/>
    <property type="match status" value="1"/>
</dbReference>
<evidence type="ECO:0000256" key="3">
    <source>
        <dbReference type="ARBA" id="ARBA00022475"/>
    </source>
</evidence>
<feature type="domain" description="ABC transmembrane type-1" evidence="8">
    <location>
        <begin position="1"/>
        <end position="174"/>
    </location>
</feature>
<keyword evidence="6 7" id="KW-0472">Membrane</keyword>
<evidence type="ECO:0000256" key="5">
    <source>
        <dbReference type="ARBA" id="ARBA00022989"/>
    </source>
</evidence>
<accession>A0A7V0LUN3</accession>
<name>A0A7V0LUN3_UNCW3</name>
<keyword evidence="2 7" id="KW-0813">Transport</keyword>
<comment type="caution">
    <text evidence="9">The sequence shown here is derived from an EMBL/GenBank/DDBJ whole genome shotgun (WGS) entry which is preliminary data.</text>
</comment>
<dbReference type="EMBL" id="DRDR01000102">
    <property type="protein sequence ID" value="HDL60291.1"/>
    <property type="molecule type" value="Genomic_DNA"/>
</dbReference>
<keyword evidence="4 7" id="KW-0812">Transmembrane</keyword>
<dbReference type="GO" id="GO:0055085">
    <property type="term" value="P:transmembrane transport"/>
    <property type="evidence" value="ECO:0007669"/>
    <property type="project" value="InterPro"/>
</dbReference>
<keyword evidence="5 7" id="KW-1133">Transmembrane helix</keyword>
<evidence type="ECO:0000256" key="6">
    <source>
        <dbReference type="ARBA" id="ARBA00023136"/>
    </source>
</evidence>
<evidence type="ECO:0000256" key="2">
    <source>
        <dbReference type="ARBA" id="ARBA00022448"/>
    </source>
</evidence>
<dbReference type="InterPro" id="IPR000515">
    <property type="entry name" value="MetI-like"/>
</dbReference>
<evidence type="ECO:0000256" key="7">
    <source>
        <dbReference type="RuleBase" id="RU363032"/>
    </source>
</evidence>
<reference evidence="9" key="1">
    <citation type="journal article" date="2020" name="mSystems">
        <title>Genome- and Community-Level Interaction Insights into Carbon Utilization and Element Cycling Functions of Hydrothermarchaeota in Hydrothermal Sediment.</title>
        <authorList>
            <person name="Zhou Z."/>
            <person name="Liu Y."/>
            <person name="Xu W."/>
            <person name="Pan J."/>
            <person name="Luo Z.H."/>
            <person name="Li M."/>
        </authorList>
    </citation>
    <scope>NUCLEOTIDE SEQUENCE [LARGE SCALE GENOMIC DNA]</scope>
    <source>
        <strain evidence="9">HyVt-28</strain>
    </source>
</reference>
<dbReference type="AlphaFoldDB" id="A0A7V0LUN3"/>
<dbReference type="GO" id="GO:0005886">
    <property type="term" value="C:plasma membrane"/>
    <property type="evidence" value="ECO:0007669"/>
    <property type="project" value="UniProtKB-SubCell"/>
</dbReference>
<gene>
    <name evidence="9" type="ORF">ENH14_02425</name>
</gene>
<comment type="subcellular location">
    <subcellularLocation>
        <location evidence="1 7">Cell membrane</location>
        <topology evidence="1 7">Multi-pass membrane protein</topology>
    </subcellularLocation>
</comment>
<dbReference type="InterPro" id="IPR035906">
    <property type="entry name" value="MetI-like_sf"/>
</dbReference>
<feature type="transmembrane region" description="Helical" evidence="7">
    <location>
        <begin position="54"/>
        <end position="74"/>
    </location>
</feature>
<keyword evidence="3" id="KW-1003">Cell membrane</keyword>
<dbReference type="PROSITE" id="PS50928">
    <property type="entry name" value="ABC_TM1"/>
    <property type="match status" value="1"/>
</dbReference>
<feature type="transmembrane region" description="Helical" evidence="7">
    <location>
        <begin position="20"/>
        <end position="42"/>
    </location>
</feature>
<dbReference type="Pfam" id="PF00528">
    <property type="entry name" value="BPD_transp_1"/>
    <property type="match status" value="1"/>
</dbReference>
<comment type="similarity">
    <text evidence="7">Belongs to the binding-protein-dependent transport system permease family.</text>
</comment>
<organism evidence="9">
    <name type="scientific">candidate division WOR-3 bacterium</name>
    <dbReference type="NCBI Taxonomy" id="2052148"/>
    <lineage>
        <taxon>Bacteria</taxon>
        <taxon>Bacteria division WOR-3</taxon>
    </lineage>
</organism>
<dbReference type="PANTHER" id="PTHR43744">
    <property type="entry name" value="ABC TRANSPORTER PERMEASE PROTEIN MG189-RELATED-RELATED"/>
    <property type="match status" value="1"/>
</dbReference>
<dbReference type="PANTHER" id="PTHR43744:SF12">
    <property type="entry name" value="ABC TRANSPORTER PERMEASE PROTEIN MG189-RELATED"/>
    <property type="match status" value="1"/>
</dbReference>